<feature type="domain" description="Reverse transcriptase" evidence="1">
    <location>
        <begin position="572"/>
        <end position="843"/>
    </location>
</feature>
<organism evidence="2 3">
    <name type="scientific">Centaurea solstitialis</name>
    <name type="common">yellow star-thistle</name>
    <dbReference type="NCBI Taxonomy" id="347529"/>
    <lineage>
        <taxon>Eukaryota</taxon>
        <taxon>Viridiplantae</taxon>
        <taxon>Streptophyta</taxon>
        <taxon>Embryophyta</taxon>
        <taxon>Tracheophyta</taxon>
        <taxon>Spermatophyta</taxon>
        <taxon>Magnoliopsida</taxon>
        <taxon>eudicotyledons</taxon>
        <taxon>Gunneridae</taxon>
        <taxon>Pentapetalae</taxon>
        <taxon>asterids</taxon>
        <taxon>campanulids</taxon>
        <taxon>Asterales</taxon>
        <taxon>Asteraceae</taxon>
        <taxon>Carduoideae</taxon>
        <taxon>Cardueae</taxon>
        <taxon>Centaureinae</taxon>
        <taxon>Centaurea</taxon>
    </lineage>
</organism>
<dbReference type="SUPFAM" id="SSF56219">
    <property type="entry name" value="DNase I-like"/>
    <property type="match status" value="1"/>
</dbReference>
<evidence type="ECO:0000313" key="3">
    <source>
        <dbReference type="Proteomes" id="UP001172457"/>
    </source>
</evidence>
<reference evidence="2" key="1">
    <citation type="submission" date="2023-03" db="EMBL/GenBank/DDBJ databases">
        <title>Chromosome-scale reference genome and RAD-based genetic map of yellow starthistle (Centaurea solstitialis) reveal putative structural variation and QTLs associated with invader traits.</title>
        <authorList>
            <person name="Reatini B."/>
            <person name="Cang F.A."/>
            <person name="Jiang Q."/>
            <person name="Mckibben M.T.W."/>
            <person name="Barker M.S."/>
            <person name="Rieseberg L.H."/>
            <person name="Dlugosch K.M."/>
        </authorList>
    </citation>
    <scope>NUCLEOTIDE SEQUENCE</scope>
    <source>
        <strain evidence="2">CAN-66</strain>
        <tissue evidence="2">Leaf</tissue>
    </source>
</reference>
<dbReference type="Pfam" id="PF13966">
    <property type="entry name" value="zf-RVT"/>
    <property type="match status" value="1"/>
</dbReference>
<dbReference type="CDD" id="cd01650">
    <property type="entry name" value="RT_nLTR_like"/>
    <property type="match status" value="1"/>
</dbReference>
<dbReference type="AlphaFoldDB" id="A0AA38SZU8"/>
<evidence type="ECO:0000313" key="2">
    <source>
        <dbReference type="EMBL" id="KAJ9542202.1"/>
    </source>
</evidence>
<gene>
    <name evidence="2" type="ORF">OSB04_028708</name>
</gene>
<dbReference type="PROSITE" id="PS50878">
    <property type="entry name" value="RT_POL"/>
    <property type="match status" value="1"/>
</dbReference>
<dbReference type="InterPro" id="IPR026960">
    <property type="entry name" value="RVT-Znf"/>
</dbReference>
<dbReference type="Proteomes" id="UP001172457">
    <property type="component" value="Chromosome 7"/>
</dbReference>
<evidence type="ECO:0000259" key="1">
    <source>
        <dbReference type="PROSITE" id="PS50878"/>
    </source>
</evidence>
<sequence length="1211" mass="137914">MSKVLQEREIYNKTSCTVGDAFARNRDSQVSSDSECMIRRSNKRIMETPSQLGQGNSEAVSLSIDSPIHDLHKLVSVGNAIGVDLNNQEELLMKVAGIGDWLMLKFLSWNINGMGKETKCKWVKDLVLEHKISFLCLQETKTPIKEDWQVARVWGKPNMKFSSLDSVGNSSGILTVWDDNLFKLQKSSSQEGYVAVVGLWLGNNTKLGLINVYAPQDVNCKKVLWNKIMAELHAEPDADWVVCGDFNEVHCIEERKGSSFDPRGARIFYNFIIMSSLIDKIHLDELFLHEVKQIGQIPRQPEICGYLDFRLLTGASPVSLGPFPILLDSKTVDFGPTPFKLFNSWLSKPDFVELVKEKWNENRPEFETFSKIEKLSRKLRYLKTHIKEWIAKSRKAADDECNTLKHKIGAIDLLAELNTMDDNTAKERVKYTARLNDLLADKLRDIKQKAKVRWLVDGDDNTRFFHGIVNKKMKSLRIHGLNLNGSWESDPDRIKAATREHPVRPVINSSLFKKISDSQRRWLETPFSEQVVKEVVWNCGYNKAPGSDGFTLEFVRKFWIVVGKDFFEAVKFFEINRQINPGSNSSFITLIPKVSDPLTLDDYRPINLIGCINKIISKVLAERLKCVLSSVISNTQTAFIKGRSILDGLLMAKKARRKMLLFKVDFAKAFDSLNWNYLDNVMLQMGFGVIWRDWMKGCLSTAKVSVLINGAPTKEFNLNKGVRQGDPLAPFLFILAAEGLAVIMKEAHRANIFHGVQLVNGLEDVSLFQFADDAIIAGDWNHNNAKNLIRILKCFEICSGLKINLNKCRILGVSVSKEEVARLARCLNCKEETFPFRYLGLPVGGNMNLSKNWQPLVDSFRNKLSDWKARTLSIGGRLCLCKCVLGTLGTYMFSLYKAPKKVLSLLEGLRHKFFWGGVNEERKICWVAWDKVLRSKMSGGLGIGSLRAINYAMLVKWHWRDKMEPEALWRMVVRGCGGNQDSSKGTWRSILRVENDLQELGINISSHLKPKDDDTGWVWELDHSKSYTVRSLRTLIDGITLPIADKETDWIRWIPRKVNIQLWRLLLNRLRTRDNLQNKGMTLNSDLYPMCLSSAESLDHLMCFCSSTKTVSAFLTSWIDWWPLNEQTVVNVWDKISSIGGNKIHKEVRKVIGAAFFNSIWSSRNSKVFNGGFISEKEIFRDIQLVAYNWMRSRTRGGGIYFVGKGGFASD</sequence>
<protein>
    <recommendedName>
        <fullName evidence="1">Reverse transcriptase domain-containing protein</fullName>
    </recommendedName>
</protein>
<keyword evidence="3" id="KW-1185">Reference proteome</keyword>
<dbReference type="PANTHER" id="PTHR33116:SF77">
    <property type="entry name" value="RNA-DIRECTED DNA POLYMERASE"/>
    <property type="match status" value="1"/>
</dbReference>
<dbReference type="InterPro" id="IPR036691">
    <property type="entry name" value="Endo/exonu/phosph_ase_sf"/>
</dbReference>
<dbReference type="InterPro" id="IPR000477">
    <property type="entry name" value="RT_dom"/>
</dbReference>
<name>A0AA38SZU8_9ASTR</name>
<dbReference type="Gene3D" id="3.60.10.10">
    <property type="entry name" value="Endonuclease/exonuclease/phosphatase"/>
    <property type="match status" value="1"/>
</dbReference>
<proteinExistence type="predicted"/>
<comment type="caution">
    <text evidence="2">The sequence shown here is derived from an EMBL/GenBank/DDBJ whole genome shotgun (WGS) entry which is preliminary data.</text>
</comment>
<dbReference type="Pfam" id="PF00078">
    <property type="entry name" value="RVT_1"/>
    <property type="match status" value="1"/>
</dbReference>
<dbReference type="PANTHER" id="PTHR33116">
    <property type="entry name" value="REVERSE TRANSCRIPTASE ZINC-BINDING DOMAIN-CONTAINING PROTEIN-RELATED-RELATED"/>
    <property type="match status" value="1"/>
</dbReference>
<dbReference type="EMBL" id="JARYMX010000007">
    <property type="protein sequence ID" value="KAJ9542202.1"/>
    <property type="molecule type" value="Genomic_DNA"/>
</dbReference>
<accession>A0AA38SZU8</accession>